<gene>
    <name evidence="1" type="ORF">NCTC11938_04431</name>
</gene>
<proteinExistence type="predicted"/>
<dbReference type="AlphaFoldDB" id="A0A379GHX2"/>
<protein>
    <submittedName>
        <fullName evidence="1">Uncharacterized protein</fullName>
    </submittedName>
</protein>
<evidence type="ECO:0000313" key="1">
    <source>
        <dbReference type="EMBL" id="SUC40143.1"/>
    </source>
</evidence>
<organism evidence="1 2">
    <name type="scientific">Proteus mirabilis</name>
    <dbReference type="NCBI Taxonomy" id="584"/>
    <lineage>
        <taxon>Bacteria</taxon>
        <taxon>Pseudomonadati</taxon>
        <taxon>Pseudomonadota</taxon>
        <taxon>Gammaproteobacteria</taxon>
        <taxon>Enterobacterales</taxon>
        <taxon>Morganellaceae</taxon>
        <taxon>Proteus</taxon>
    </lineage>
</organism>
<sequence length="29" mass="3372">MGLLFLIGLTIIEIKKSIYYKWTLEIKSG</sequence>
<name>A0A379GHX2_PROMI</name>
<evidence type="ECO:0000313" key="2">
    <source>
        <dbReference type="Proteomes" id="UP000254191"/>
    </source>
</evidence>
<reference evidence="1 2" key="1">
    <citation type="submission" date="2018-06" db="EMBL/GenBank/DDBJ databases">
        <authorList>
            <consortium name="Pathogen Informatics"/>
            <person name="Doyle S."/>
        </authorList>
    </citation>
    <scope>NUCLEOTIDE SEQUENCE [LARGE SCALE GENOMIC DNA]</scope>
    <source>
        <strain evidence="1 2">NCTC11938</strain>
    </source>
</reference>
<dbReference type="EMBL" id="UGTS01000006">
    <property type="protein sequence ID" value="SUC40143.1"/>
    <property type="molecule type" value="Genomic_DNA"/>
</dbReference>
<accession>A0A379GHX2</accession>
<dbReference type="Proteomes" id="UP000254191">
    <property type="component" value="Unassembled WGS sequence"/>
</dbReference>